<proteinExistence type="predicted"/>
<accession>A0AAV5D0Q3</accession>
<dbReference type="AlphaFoldDB" id="A0AAV5D0Q3"/>
<feature type="domain" description="F-box" evidence="1">
    <location>
        <begin position="17"/>
        <end position="55"/>
    </location>
</feature>
<dbReference type="Proteomes" id="UP001054889">
    <property type="component" value="Unassembled WGS sequence"/>
</dbReference>
<protein>
    <recommendedName>
        <fullName evidence="1">F-box domain-containing protein</fullName>
    </recommendedName>
</protein>
<dbReference type="SUPFAM" id="SSF81383">
    <property type="entry name" value="F-box domain"/>
    <property type="match status" value="1"/>
</dbReference>
<dbReference type="Pfam" id="PF00646">
    <property type="entry name" value="F-box"/>
    <property type="match status" value="1"/>
</dbReference>
<sequence>MDTSPRRKPRPAATPSFDSLPPEILEKIVSCLFLRDSVRTSALSRHWRHRWESVPGLCILRSDDAPPAAFSTVLVQYGCPVREFIQCFLHRNSYCDISVF</sequence>
<dbReference type="InterPro" id="IPR036047">
    <property type="entry name" value="F-box-like_dom_sf"/>
</dbReference>
<dbReference type="Gene3D" id="1.20.1280.50">
    <property type="match status" value="1"/>
</dbReference>
<keyword evidence="3" id="KW-1185">Reference proteome</keyword>
<gene>
    <name evidence="2" type="primary">ga21187</name>
    <name evidence="2" type="ORF">PR202_ga21187</name>
</gene>
<dbReference type="PANTHER" id="PTHR34223">
    <property type="entry name" value="OS11G0201299 PROTEIN"/>
    <property type="match status" value="1"/>
</dbReference>
<evidence type="ECO:0000313" key="3">
    <source>
        <dbReference type="Proteomes" id="UP001054889"/>
    </source>
</evidence>
<dbReference type="EMBL" id="BQKI01000010">
    <property type="protein sequence ID" value="GJN03712.1"/>
    <property type="molecule type" value="Genomic_DNA"/>
</dbReference>
<comment type="caution">
    <text evidence="2">The sequence shown here is derived from an EMBL/GenBank/DDBJ whole genome shotgun (WGS) entry which is preliminary data.</text>
</comment>
<organism evidence="2 3">
    <name type="scientific">Eleusine coracana subsp. coracana</name>
    <dbReference type="NCBI Taxonomy" id="191504"/>
    <lineage>
        <taxon>Eukaryota</taxon>
        <taxon>Viridiplantae</taxon>
        <taxon>Streptophyta</taxon>
        <taxon>Embryophyta</taxon>
        <taxon>Tracheophyta</taxon>
        <taxon>Spermatophyta</taxon>
        <taxon>Magnoliopsida</taxon>
        <taxon>Liliopsida</taxon>
        <taxon>Poales</taxon>
        <taxon>Poaceae</taxon>
        <taxon>PACMAD clade</taxon>
        <taxon>Chloridoideae</taxon>
        <taxon>Cynodonteae</taxon>
        <taxon>Eleusininae</taxon>
        <taxon>Eleusine</taxon>
    </lineage>
</organism>
<dbReference type="InterPro" id="IPR053197">
    <property type="entry name" value="F-box_SCFL_complex_component"/>
</dbReference>
<reference evidence="2" key="1">
    <citation type="journal article" date="2018" name="DNA Res.">
        <title>Multiple hybrid de novo genome assembly of finger millet, an orphan allotetraploid crop.</title>
        <authorList>
            <person name="Hatakeyama M."/>
            <person name="Aluri S."/>
            <person name="Balachadran M.T."/>
            <person name="Sivarajan S.R."/>
            <person name="Patrignani A."/>
            <person name="Gruter S."/>
            <person name="Poveda L."/>
            <person name="Shimizu-Inatsugi R."/>
            <person name="Baeten J."/>
            <person name="Francoijs K.J."/>
            <person name="Nataraja K.N."/>
            <person name="Reddy Y.A.N."/>
            <person name="Phadnis S."/>
            <person name="Ravikumar R.L."/>
            <person name="Schlapbach R."/>
            <person name="Sreeman S.M."/>
            <person name="Shimizu K.K."/>
        </authorList>
    </citation>
    <scope>NUCLEOTIDE SEQUENCE</scope>
</reference>
<reference evidence="2" key="2">
    <citation type="submission" date="2021-12" db="EMBL/GenBank/DDBJ databases">
        <title>Resequencing data analysis of finger millet.</title>
        <authorList>
            <person name="Hatakeyama M."/>
            <person name="Aluri S."/>
            <person name="Balachadran M.T."/>
            <person name="Sivarajan S.R."/>
            <person name="Poveda L."/>
            <person name="Shimizu-Inatsugi R."/>
            <person name="Schlapbach R."/>
            <person name="Sreeman S.M."/>
            <person name="Shimizu K.K."/>
        </authorList>
    </citation>
    <scope>NUCLEOTIDE SEQUENCE</scope>
</reference>
<dbReference type="PANTHER" id="PTHR34223:SF51">
    <property type="entry name" value="OS06G0556300 PROTEIN"/>
    <property type="match status" value="1"/>
</dbReference>
<dbReference type="InterPro" id="IPR001810">
    <property type="entry name" value="F-box_dom"/>
</dbReference>
<evidence type="ECO:0000259" key="1">
    <source>
        <dbReference type="Pfam" id="PF00646"/>
    </source>
</evidence>
<name>A0AAV5D0Q3_ELECO</name>
<evidence type="ECO:0000313" key="2">
    <source>
        <dbReference type="EMBL" id="GJN03712.1"/>
    </source>
</evidence>